<dbReference type="EMBL" id="CVRI01000074">
    <property type="protein sequence ID" value="CRL08040.1"/>
    <property type="molecule type" value="Genomic_DNA"/>
</dbReference>
<reference evidence="1 2" key="1">
    <citation type="submission" date="2015-04" db="EMBL/GenBank/DDBJ databases">
        <authorList>
            <person name="Syromyatnikov M.Y."/>
            <person name="Popov V.N."/>
        </authorList>
    </citation>
    <scope>NUCLEOTIDE SEQUENCE [LARGE SCALE GENOMIC DNA]</scope>
</reference>
<gene>
    <name evidence="1" type="ORF">CLUMA_CG021105</name>
</gene>
<dbReference type="Proteomes" id="UP000183832">
    <property type="component" value="Unassembled WGS sequence"/>
</dbReference>
<dbReference type="AlphaFoldDB" id="A0A1J1J6N0"/>
<name>A0A1J1J6N0_9DIPT</name>
<sequence length="72" mass="8583">MDFREKSEIRSMQKIKKNQPQAVIETDLYSQYKNQNRNNIDYNFITVIMIKSALLIRNSARNKFLSSLIEEI</sequence>
<evidence type="ECO:0000313" key="1">
    <source>
        <dbReference type="EMBL" id="CRL08040.1"/>
    </source>
</evidence>
<proteinExistence type="predicted"/>
<organism evidence="1 2">
    <name type="scientific">Clunio marinus</name>
    <dbReference type="NCBI Taxonomy" id="568069"/>
    <lineage>
        <taxon>Eukaryota</taxon>
        <taxon>Metazoa</taxon>
        <taxon>Ecdysozoa</taxon>
        <taxon>Arthropoda</taxon>
        <taxon>Hexapoda</taxon>
        <taxon>Insecta</taxon>
        <taxon>Pterygota</taxon>
        <taxon>Neoptera</taxon>
        <taxon>Endopterygota</taxon>
        <taxon>Diptera</taxon>
        <taxon>Nematocera</taxon>
        <taxon>Chironomoidea</taxon>
        <taxon>Chironomidae</taxon>
        <taxon>Clunio</taxon>
    </lineage>
</organism>
<protein>
    <submittedName>
        <fullName evidence="1">CLUMA_CG021105, isoform A</fullName>
    </submittedName>
</protein>
<accession>A0A1J1J6N0</accession>
<keyword evidence="2" id="KW-1185">Reference proteome</keyword>
<evidence type="ECO:0000313" key="2">
    <source>
        <dbReference type="Proteomes" id="UP000183832"/>
    </source>
</evidence>